<accession>A0ACC3DN90</accession>
<evidence type="ECO:0000313" key="2">
    <source>
        <dbReference type="Proteomes" id="UP001186974"/>
    </source>
</evidence>
<name>A0ACC3DN90_9PEZI</name>
<dbReference type="EMBL" id="JAWDJW010002232">
    <property type="protein sequence ID" value="KAK3078066.1"/>
    <property type="molecule type" value="Genomic_DNA"/>
</dbReference>
<evidence type="ECO:0000313" key="1">
    <source>
        <dbReference type="EMBL" id="KAK3078066.1"/>
    </source>
</evidence>
<gene>
    <name evidence="1" type="ORF">LTS18_008525</name>
</gene>
<reference evidence="1" key="1">
    <citation type="submission" date="2024-09" db="EMBL/GenBank/DDBJ databases">
        <title>Black Yeasts Isolated from many extreme environments.</title>
        <authorList>
            <person name="Coleine C."/>
            <person name="Stajich J.E."/>
            <person name="Selbmann L."/>
        </authorList>
    </citation>
    <scope>NUCLEOTIDE SEQUENCE</scope>
    <source>
        <strain evidence="1">CCFEE 5737</strain>
    </source>
</reference>
<proteinExistence type="predicted"/>
<keyword evidence="2" id="KW-1185">Reference proteome</keyword>
<comment type="caution">
    <text evidence="1">The sequence shown here is derived from an EMBL/GenBank/DDBJ whole genome shotgun (WGS) entry which is preliminary data.</text>
</comment>
<organism evidence="1 2">
    <name type="scientific">Coniosporium uncinatum</name>
    <dbReference type="NCBI Taxonomy" id="93489"/>
    <lineage>
        <taxon>Eukaryota</taxon>
        <taxon>Fungi</taxon>
        <taxon>Dikarya</taxon>
        <taxon>Ascomycota</taxon>
        <taxon>Pezizomycotina</taxon>
        <taxon>Dothideomycetes</taxon>
        <taxon>Dothideomycetes incertae sedis</taxon>
        <taxon>Coniosporium</taxon>
    </lineage>
</organism>
<protein>
    <submittedName>
        <fullName evidence="1">Uncharacterized protein</fullName>
    </submittedName>
</protein>
<feature type="non-terminal residue" evidence="1">
    <location>
        <position position="474"/>
    </location>
</feature>
<sequence>MEGPLAIPPGANGRAPSPTNVALDPQLLLDHLSNVLKVTLGATHQDLEHSPSLLSPSERTDTLSRCARFAAEDKAACVYVQKNSLDSSLLTNGTAKIDGKSKEISDGAQPSVLTQTASMPRFAYTLHTTLSISPTCVACIAILKRPQPLNPSLPLTSQVQVINLPAIPTTGNASLDHIASASPFEVLHSVIHLALAPYFEAYTRQDDDSNRILGRGESEGRTGIPGAKKKLAELEASLLQLQQNVEIPSVSLRIHPVILDGLRDCAQRNIYPANIEGIPFSVREDTKIQNEVQKAVSGWIQEIQTVTKTDRDPSNGSAGQEISFWLNFETRLGEISKQLESEGVRLTLEFLRSAKRYNIETSFRTDTNLKEVTENVIKYNILMRDFPLNELLSATTLNKVQEAILMIFGHMNKKLKLTPYPIRRALSLVEAISGDLDDRLHALLHGRSLMHLEYPEFQAVMRAAESIWRAWDDQ</sequence>
<dbReference type="Proteomes" id="UP001186974">
    <property type="component" value="Unassembled WGS sequence"/>
</dbReference>